<reference evidence="2 3" key="1">
    <citation type="submission" date="2013-02" db="EMBL/GenBank/DDBJ databases">
        <authorList>
            <person name="Genoscope - CEA"/>
        </authorList>
    </citation>
    <scope>NUCLEOTIDE SEQUENCE [LARGE SCALE GENOMIC DNA]</scope>
    <source>
        <strain evidence="2 3">STM 2683</strain>
    </source>
</reference>
<keyword evidence="3" id="KW-1185">Reference proteome</keyword>
<dbReference type="EMBL" id="CAUM01000103">
    <property type="protein sequence ID" value="CCV06732.1"/>
    <property type="molecule type" value="Genomic_DNA"/>
</dbReference>
<dbReference type="AlphaFoldDB" id="M5EQZ5"/>
<proteinExistence type="predicted"/>
<sequence>MGPWHRLNGQTWWALGLICLVSFCVMGDAAFAANTKKSMPDLGPPMRFVVVRSNAPGCEPTCPEWISAEGSIEAGTPALLRRTLKTLRDRKLPVVVDSPGGNVEAALALGRLIRKNKLDIAVGKTRVTGCQPVAKGCKENDGEGPRYFGNAYASGAICNSACPLMFAGGIRRVVGQLAYLGVHQITTTYIRTKLRYRTTYRVVKGKKKIIDKKVISRKNAGSYKTYEMSKALEKKLAAYLKEMGVGPGVLETMKSTPASGIQQLVPYDMFQTKLVTSLDALDLLTAPTICKVDPVPTNCREIPANKGAKPADVPAAEAKPDVPPSGETAPKEDAEMRFALVRGSNPLCNPDCPEWISAEGTITAGTPDRLRQLLDTVGGRRLPVVISSPGGDVLGAIAAGRLIREHKLDVAVARTDFVDCDPGAVGCVAKDGIHAGLTIDSGGECNSACPIMIAGGVRRLVGPSARLSIQSVGQAQKVEAYLDEMAIGRDLFTAIQRNSVRHQLEPDMMLKNGLTTGPQSVDELTGATICRSAPKPDNCRVTPSANAEAAAPPKL</sequence>
<dbReference type="STRING" id="1297569.MESS2_370001"/>
<evidence type="ECO:0000256" key="1">
    <source>
        <dbReference type="SAM" id="MobiDB-lite"/>
    </source>
</evidence>
<name>M5EQZ5_9HYPH</name>
<feature type="region of interest" description="Disordered" evidence="1">
    <location>
        <begin position="305"/>
        <end position="330"/>
    </location>
</feature>
<dbReference type="SUPFAM" id="SSF52096">
    <property type="entry name" value="ClpP/crotonase"/>
    <property type="match status" value="2"/>
</dbReference>
<dbReference type="RefSeq" id="WP_008875651.1">
    <property type="nucleotide sequence ID" value="NZ_CAUM01000103.1"/>
</dbReference>
<evidence type="ECO:0008006" key="4">
    <source>
        <dbReference type="Google" id="ProtNLM"/>
    </source>
</evidence>
<organism evidence="2 3">
    <name type="scientific">Mesorhizobium metallidurans STM 2683</name>
    <dbReference type="NCBI Taxonomy" id="1297569"/>
    <lineage>
        <taxon>Bacteria</taxon>
        <taxon>Pseudomonadati</taxon>
        <taxon>Pseudomonadota</taxon>
        <taxon>Alphaproteobacteria</taxon>
        <taxon>Hyphomicrobiales</taxon>
        <taxon>Phyllobacteriaceae</taxon>
        <taxon>Mesorhizobium</taxon>
    </lineage>
</organism>
<dbReference type="Proteomes" id="UP000012062">
    <property type="component" value="Unassembled WGS sequence"/>
</dbReference>
<dbReference type="OrthoDB" id="5936191at2"/>
<protein>
    <recommendedName>
        <fullName evidence="4">Periplasmic protein-like protein</fullName>
    </recommendedName>
</protein>
<comment type="caution">
    <text evidence="2">The sequence shown here is derived from an EMBL/GenBank/DDBJ whole genome shotgun (WGS) entry which is preliminary data.</text>
</comment>
<dbReference type="Gene3D" id="3.90.226.10">
    <property type="entry name" value="2-enoyl-CoA Hydratase, Chain A, domain 1"/>
    <property type="match status" value="2"/>
</dbReference>
<evidence type="ECO:0000313" key="3">
    <source>
        <dbReference type="Proteomes" id="UP000012062"/>
    </source>
</evidence>
<accession>M5EQZ5</accession>
<dbReference type="InterPro" id="IPR029045">
    <property type="entry name" value="ClpP/crotonase-like_dom_sf"/>
</dbReference>
<dbReference type="eggNOG" id="COG3904">
    <property type="taxonomic scope" value="Bacteria"/>
</dbReference>
<evidence type="ECO:0000313" key="2">
    <source>
        <dbReference type="EMBL" id="CCV06732.1"/>
    </source>
</evidence>
<gene>
    <name evidence="2" type="ORF">MESS2_370001</name>
</gene>